<dbReference type="Gene3D" id="2.60.120.890">
    <property type="entry name" value="BT2081, beta-jelly-roll domain"/>
    <property type="match status" value="1"/>
</dbReference>
<dbReference type="Gene3D" id="2.60.40.2340">
    <property type="match status" value="1"/>
</dbReference>
<accession>A0ABM7PI09</accession>
<dbReference type="Pfam" id="PF13201">
    <property type="entry name" value="PCMD"/>
    <property type="match status" value="1"/>
</dbReference>
<gene>
    <name evidence="3" type="ORF">DSLASN_28520</name>
</gene>
<feature type="chain" id="PRO_5046922505" description="Putative carbohydrate metabolism domain-containing protein" evidence="1">
    <location>
        <begin position="29"/>
        <end position="358"/>
    </location>
</feature>
<protein>
    <recommendedName>
        <fullName evidence="2">Putative carbohydrate metabolism domain-containing protein</fullName>
    </recommendedName>
</protein>
<reference evidence="3 4" key="1">
    <citation type="submission" date="2021-02" db="EMBL/GenBank/DDBJ databases">
        <title>Complete genome of Desulfoluna sp. strain ASN36.</title>
        <authorList>
            <person name="Takahashi A."/>
            <person name="Kojima H."/>
            <person name="Fukui M."/>
        </authorList>
    </citation>
    <scope>NUCLEOTIDE SEQUENCE [LARGE SCALE GENOMIC DNA]</scope>
    <source>
        <strain evidence="3 4">ASN36</strain>
    </source>
</reference>
<evidence type="ECO:0000259" key="2">
    <source>
        <dbReference type="Pfam" id="PF13201"/>
    </source>
</evidence>
<dbReference type="InterPro" id="IPR025112">
    <property type="entry name" value="PCMD"/>
</dbReference>
<dbReference type="PROSITE" id="PS51257">
    <property type="entry name" value="PROKAR_LIPOPROTEIN"/>
    <property type="match status" value="1"/>
</dbReference>
<dbReference type="EMBL" id="AP024488">
    <property type="protein sequence ID" value="BCS97220.1"/>
    <property type="molecule type" value="Genomic_DNA"/>
</dbReference>
<feature type="signal peptide" evidence="1">
    <location>
        <begin position="1"/>
        <end position="28"/>
    </location>
</feature>
<dbReference type="Proteomes" id="UP001320148">
    <property type="component" value="Chromosome"/>
</dbReference>
<sequence>MNKRIRRLSITALLIAVLPLFCSCTDNDYFGNAPWNEIQEFNVPGQSGSTAIDTEANTVSLSVGNGVDRTDLVPSVFEISNFASVTPGKNEARDFSDPVEYVVRAENGSERTWTVTIGEVGENPQLQNSDFDLWYEASAGIISPIIYEEPGESEANTIWATANYGLTNYGSQPNTTPIDLEEANYAAKLVTVAAPAIVPIAAATLFTGEFNLNIINPGASAVFGTPFSSRPSGFRVNYAYVPGAALVEGEKDKCDVYVLLEKRDGSSVARVATGWFRSNTDTGTENWTPLSVTLKYGELSPSDPWYDYANIKAGQTWADPDEIPTHISVVFSSSALGDEYKGAIGSTLAVDDFELLYD</sequence>
<proteinExistence type="predicted"/>
<keyword evidence="4" id="KW-1185">Reference proteome</keyword>
<keyword evidence="1" id="KW-0732">Signal</keyword>
<feature type="domain" description="Putative carbohydrate metabolism" evidence="2">
    <location>
        <begin position="145"/>
        <end position="355"/>
    </location>
</feature>
<evidence type="ECO:0000313" key="4">
    <source>
        <dbReference type="Proteomes" id="UP001320148"/>
    </source>
</evidence>
<name>A0ABM7PI09_9BACT</name>
<dbReference type="RefSeq" id="WP_236888642.1">
    <property type="nucleotide sequence ID" value="NZ_AP024488.1"/>
</dbReference>
<evidence type="ECO:0000256" key="1">
    <source>
        <dbReference type="SAM" id="SignalP"/>
    </source>
</evidence>
<organism evidence="3 4">
    <name type="scientific">Desulfoluna limicola</name>
    <dbReference type="NCBI Taxonomy" id="2810562"/>
    <lineage>
        <taxon>Bacteria</taxon>
        <taxon>Pseudomonadati</taxon>
        <taxon>Thermodesulfobacteriota</taxon>
        <taxon>Desulfobacteria</taxon>
        <taxon>Desulfobacterales</taxon>
        <taxon>Desulfolunaceae</taxon>
        <taxon>Desulfoluna</taxon>
    </lineage>
</organism>
<dbReference type="InterPro" id="IPR038653">
    <property type="entry name" value="Put_CMD_sf"/>
</dbReference>
<evidence type="ECO:0000313" key="3">
    <source>
        <dbReference type="EMBL" id="BCS97220.1"/>
    </source>
</evidence>